<dbReference type="EMBL" id="FMWL01000028">
    <property type="protein sequence ID" value="SCZ81982.1"/>
    <property type="molecule type" value="Genomic_DNA"/>
</dbReference>
<reference evidence="2 3" key="1">
    <citation type="submission" date="2016-10" db="EMBL/GenBank/DDBJ databases">
        <authorList>
            <person name="de Groot N.N."/>
        </authorList>
    </citation>
    <scope>NUCLEOTIDE SEQUENCE [LARGE SCALE GENOMIC DNA]</scope>
    <source>
        <strain evidence="2 3">DSM 2784</strain>
    </source>
</reference>
<sequence>MRMKAWMLGAMALVVVFGSVWIANALGYWTTESTKTPALIESGEFAGAADPADIRGSYTFGELEAAFGIEVEVLAKAFGVDAAEAEDFQLKSLETIYEVLAEDGTEVGTGSVKYFVSLYTGLPYELTEVVYLPLPAVELLIEEGKVEGEAAEALQAIAVEIPDVSLTGTEPDGSNVESAEESTEESAVSEVTETLLIKGQTTFRDVLDTGVSETEIEAVLGAEMPNPLTVIKTYCTEEALSFDEVKSGLQALVDAQ</sequence>
<gene>
    <name evidence="2" type="ORF">SAMN03080599_03235</name>
</gene>
<name>A0A1G5S6H8_9FIRM</name>
<keyword evidence="3" id="KW-1185">Reference proteome</keyword>
<dbReference type="AlphaFoldDB" id="A0A1G5S6H8"/>
<evidence type="ECO:0000313" key="3">
    <source>
        <dbReference type="Proteomes" id="UP000199208"/>
    </source>
</evidence>
<accession>A0A1G5S6H8</accession>
<evidence type="ECO:0000313" key="2">
    <source>
        <dbReference type="EMBL" id="SCZ81982.1"/>
    </source>
</evidence>
<organism evidence="2 3">
    <name type="scientific">Acidaminobacter hydrogenoformans DSM 2784</name>
    <dbReference type="NCBI Taxonomy" id="1120920"/>
    <lineage>
        <taxon>Bacteria</taxon>
        <taxon>Bacillati</taxon>
        <taxon>Bacillota</taxon>
        <taxon>Clostridia</taxon>
        <taxon>Peptostreptococcales</taxon>
        <taxon>Acidaminobacteraceae</taxon>
        <taxon>Acidaminobacter</taxon>
    </lineage>
</organism>
<dbReference type="OrthoDB" id="368416at2"/>
<dbReference type="RefSeq" id="WP_092593327.1">
    <property type="nucleotide sequence ID" value="NZ_FMWL01000028.1"/>
</dbReference>
<dbReference type="STRING" id="1120920.SAMN03080599_03235"/>
<dbReference type="Proteomes" id="UP000199208">
    <property type="component" value="Unassembled WGS sequence"/>
</dbReference>
<feature type="region of interest" description="Disordered" evidence="1">
    <location>
        <begin position="166"/>
        <end position="188"/>
    </location>
</feature>
<evidence type="ECO:0000256" key="1">
    <source>
        <dbReference type="SAM" id="MobiDB-lite"/>
    </source>
</evidence>
<proteinExistence type="predicted"/>
<protein>
    <submittedName>
        <fullName evidence="2">Uncharacterized protein</fullName>
    </submittedName>
</protein>